<accession>A0A9X4AT16</accession>
<dbReference type="RefSeq" id="WP_272423903.1">
    <property type="nucleotide sequence ID" value="NZ_JAGTJJ010000011.1"/>
</dbReference>
<dbReference type="InterPro" id="IPR042197">
    <property type="entry name" value="Apaf_helical"/>
</dbReference>
<comment type="caution">
    <text evidence="3">The sequence shown here is derived from an EMBL/GenBank/DDBJ whole genome shotgun (WGS) entry which is preliminary data.</text>
</comment>
<dbReference type="Gene3D" id="3.60.21.10">
    <property type="match status" value="1"/>
</dbReference>
<evidence type="ECO:0000259" key="2">
    <source>
        <dbReference type="Pfam" id="PF00149"/>
    </source>
</evidence>
<dbReference type="SMART" id="SM00028">
    <property type="entry name" value="TPR"/>
    <property type="match status" value="5"/>
</dbReference>
<dbReference type="InterPro" id="IPR019734">
    <property type="entry name" value="TPR_rpt"/>
</dbReference>
<sequence length="1103" mass="122327">MSVRVARNLTWIHLSDLHFGHGKEATTRFDQKLVADAIIHDAVTVAGELGPPDVVFVTGDIAFSASADKEYPTAKEWLDKLLAALKLGPERVLLVPGNHDVDRKKAQEGPSRLVHKGLRSNPDEVNGLLEKADEMEVVWPKLAAYQNFAKAFGAPEITPAIPFWTKQLSSDLGPVEAIGLNTALLSFDNGDSRENLALGLGQLLRALEGVKSDALLFVLQHHPPGWLRDGKDLLALLKGRPHLLLYGHVHDQHGFVTLPLDSRANLELVAGAGHQDAKEEGNHAYAWGRLNRDGLEYYPRAWLKRELKLWAQQILPPEDQKGYSLKLGEFVRFPRAKLPDALDRWLANSTAHAPSASTADSITGPAAFSGAIAEPAPAPAAPVVATFDPANAYVSIPFRAKGDQVVGRADALKKVREQLVKGRRTAIGQTAAFVGLGGLGKTQLAVEYAHTYKDQYPGGVYWFNADADLHAQLTRLAWAARWVSPAAEPRVVLEIATHQIRNRSNCLIVFDNVENLAAIEFLLPEGSATPHLLITSRVSQVGFDPVPIDPLTEVESLEMLRRESGRSLDKPSDHEAALRIVKQLEGLPLALELAGAYLRRAHGVSWMSYADLLESEGVKARGLRDGPLSSFTKHNADLYATLRIHKSILDDSPLLGEALDLLAWSGATSMGRELLGYLLGRESAALDVALGEAETLRILKQEQGSVDPSNARFQMHRLVREVRQAEVPLAREPARWLGVLERLGNWFQDRRDNFAHLSFYEAELDHLEVWQKHAARMGYMRDAVRLLWLRAYPPYYRGQYRQAHDTVKSALALFEGSAVIDPKLEAYLRNDWGRTLNELGDHRKALEYHQQALDIRRDVLGETHPDTAESLNNVGHSLGETGNHRTALEYQKKALEIYRKVLGETHPNTATSLSNIGGWLGKCGEHEEALEYQLRALDIHREVHGEAHPDTALSLNNVGGSFGELREYQNAIDYHQKGLSIQLQVLGENHPDTATSLLNVGMTLQKLGNPVQALKHLKMGLSIRQETLGDRHPDTQHSWENVVRLLLRQRKKADALALVENDLKKFPHNPTLKRLKQEILGRRSAKVHGKTPGPTKKAKSPKR</sequence>
<organism evidence="3 4">
    <name type="scientific">Polyangium jinanense</name>
    <dbReference type="NCBI Taxonomy" id="2829994"/>
    <lineage>
        <taxon>Bacteria</taxon>
        <taxon>Pseudomonadati</taxon>
        <taxon>Myxococcota</taxon>
        <taxon>Polyangia</taxon>
        <taxon>Polyangiales</taxon>
        <taxon>Polyangiaceae</taxon>
        <taxon>Polyangium</taxon>
    </lineage>
</organism>
<dbReference type="GO" id="GO:0043531">
    <property type="term" value="F:ADP binding"/>
    <property type="evidence" value="ECO:0007669"/>
    <property type="project" value="InterPro"/>
</dbReference>
<dbReference type="InterPro" id="IPR027417">
    <property type="entry name" value="P-loop_NTPase"/>
</dbReference>
<dbReference type="AlphaFoldDB" id="A0A9X4AT16"/>
<dbReference type="InterPro" id="IPR029052">
    <property type="entry name" value="Metallo-depent_PP-like"/>
</dbReference>
<protein>
    <submittedName>
        <fullName evidence="3">Tetratricopeptide repeat protein</fullName>
    </submittedName>
</protein>
<dbReference type="Proteomes" id="UP001151081">
    <property type="component" value="Unassembled WGS sequence"/>
</dbReference>
<dbReference type="SUPFAM" id="SSF56300">
    <property type="entry name" value="Metallo-dependent phosphatases"/>
    <property type="match status" value="1"/>
</dbReference>
<dbReference type="PRINTS" id="PR00364">
    <property type="entry name" value="DISEASERSIST"/>
</dbReference>
<dbReference type="Pfam" id="PF13424">
    <property type="entry name" value="TPR_12"/>
    <property type="match status" value="3"/>
</dbReference>
<evidence type="ECO:0000313" key="3">
    <source>
        <dbReference type="EMBL" id="MDC3983076.1"/>
    </source>
</evidence>
<dbReference type="Gene3D" id="1.10.8.430">
    <property type="entry name" value="Helical domain of apoptotic protease-activating factors"/>
    <property type="match status" value="1"/>
</dbReference>
<feature type="domain" description="Calcineurin-like phosphoesterase" evidence="2">
    <location>
        <begin position="12"/>
        <end position="251"/>
    </location>
</feature>
<dbReference type="Pfam" id="PF00149">
    <property type="entry name" value="Metallophos"/>
    <property type="match status" value="1"/>
</dbReference>
<dbReference type="PANTHER" id="PTHR19959">
    <property type="entry name" value="KINESIN LIGHT CHAIN"/>
    <property type="match status" value="1"/>
</dbReference>
<keyword evidence="4" id="KW-1185">Reference proteome</keyword>
<dbReference type="InterPro" id="IPR004843">
    <property type="entry name" value="Calcineurin-like_PHP"/>
</dbReference>
<gene>
    <name evidence="3" type="ORF">KEG57_21365</name>
</gene>
<dbReference type="Gene3D" id="3.40.50.300">
    <property type="entry name" value="P-loop containing nucleotide triphosphate hydrolases"/>
    <property type="match status" value="1"/>
</dbReference>
<dbReference type="SUPFAM" id="SSF48452">
    <property type="entry name" value="TPR-like"/>
    <property type="match status" value="2"/>
</dbReference>
<dbReference type="Gene3D" id="1.25.40.10">
    <property type="entry name" value="Tetratricopeptide repeat domain"/>
    <property type="match status" value="2"/>
</dbReference>
<proteinExistence type="predicted"/>
<reference evidence="3 4" key="1">
    <citation type="submission" date="2021-04" db="EMBL/GenBank/DDBJ databases">
        <title>Genome analysis of Polyangium sp.</title>
        <authorList>
            <person name="Li Y."/>
            <person name="Wang J."/>
        </authorList>
    </citation>
    <scope>NUCLEOTIDE SEQUENCE [LARGE SCALE GENOMIC DNA]</scope>
    <source>
        <strain evidence="3 4">SDU14</strain>
    </source>
</reference>
<dbReference type="GO" id="GO:0016787">
    <property type="term" value="F:hydrolase activity"/>
    <property type="evidence" value="ECO:0007669"/>
    <property type="project" value="InterPro"/>
</dbReference>
<dbReference type="SUPFAM" id="SSF52540">
    <property type="entry name" value="P-loop containing nucleoside triphosphate hydrolases"/>
    <property type="match status" value="1"/>
</dbReference>
<name>A0A9X4AT16_9BACT</name>
<dbReference type="PANTHER" id="PTHR19959:SF119">
    <property type="entry name" value="FUNGAL LIPASE-LIKE DOMAIN-CONTAINING PROTEIN"/>
    <property type="match status" value="1"/>
</dbReference>
<dbReference type="InterPro" id="IPR011990">
    <property type="entry name" value="TPR-like_helical_dom_sf"/>
</dbReference>
<evidence type="ECO:0000313" key="4">
    <source>
        <dbReference type="Proteomes" id="UP001151081"/>
    </source>
</evidence>
<dbReference type="EMBL" id="JAGTJJ010000011">
    <property type="protein sequence ID" value="MDC3983076.1"/>
    <property type="molecule type" value="Genomic_DNA"/>
</dbReference>
<evidence type="ECO:0000256" key="1">
    <source>
        <dbReference type="SAM" id="MobiDB-lite"/>
    </source>
</evidence>
<feature type="region of interest" description="Disordered" evidence="1">
    <location>
        <begin position="1078"/>
        <end position="1103"/>
    </location>
</feature>